<reference evidence="1" key="2">
    <citation type="submission" date="2020-01" db="EMBL/GenBank/DDBJ databases">
        <authorList>
            <person name="Campanaro S."/>
        </authorList>
    </citation>
    <scope>NUCLEOTIDE SEQUENCE</scope>
    <source>
        <strain evidence="1">AS06rmzACSIP_7</strain>
    </source>
</reference>
<comment type="caution">
    <text evidence="1">The sequence shown here is derived from an EMBL/GenBank/DDBJ whole genome shotgun (WGS) entry which is preliminary data.</text>
</comment>
<dbReference type="AlphaFoldDB" id="A0A971M3I1"/>
<dbReference type="Proteomes" id="UP000777265">
    <property type="component" value="Unassembled WGS sequence"/>
</dbReference>
<evidence type="ECO:0000313" key="2">
    <source>
        <dbReference type="Proteomes" id="UP000777265"/>
    </source>
</evidence>
<proteinExistence type="predicted"/>
<dbReference type="Pfam" id="PF07900">
    <property type="entry name" value="DUF1670"/>
    <property type="match status" value="1"/>
</dbReference>
<gene>
    <name evidence="1" type="ORF">GXY80_07720</name>
</gene>
<protein>
    <submittedName>
        <fullName evidence="1">DUF1670 domain-containing protein</fullName>
    </submittedName>
</protein>
<name>A0A971M3I1_9BACT</name>
<reference evidence="1" key="1">
    <citation type="journal article" date="2020" name="Biotechnol. Biofuels">
        <title>New insights from the biogas microbiome by comprehensive genome-resolved metagenomics of nearly 1600 species originating from multiple anaerobic digesters.</title>
        <authorList>
            <person name="Campanaro S."/>
            <person name="Treu L."/>
            <person name="Rodriguez-R L.M."/>
            <person name="Kovalovszki A."/>
            <person name="Ziels R.M."/>
            <person name="Maus I."/>
            <person name="Zhu X."/>
            <person name="Kougias P.G."/>
            <person name="Basile A."/>
            <person name="Luo G."/>
            <person name="Schluter A."/>
            <person name="Konstantinidis K.T."/>
            <person name="Angelidaki I."/>
        </authorList>
    </citation>
    <scope>NUCLEOTIDE SEQUENCE</scope>
    <source>
        <strain evidence="1">AS06rmzACSIP_7</strain>
    </source>
</reference>
<organism evidence="1 2">
    <name type="scientific">Syntrophorhabdus aromaticivorans</name>
    <dbReference type="NCBI Taxonomy" id="328301"/>
    <lineage>
        <taxon>Bacteria</taxon>
        <taxon>Pseudomonadati</taxon>
        <taxon>Thermodesulfobacteriota</taxon>
        <taxon>Syntrophorhabdia</taxon>
        <taxon>Syntrophorhabdales</taxon>
        <taxon>Syntrophorhabdaceae</taxon>
        <taxon>Syntrophorhabdus</taxon>
    </lineage>
</organism>
<evidence type="ECO:0000313" key="1">
    <source>
        <dbReference type="EMBL" id="NLW35353.1"/>
    </source>
</evidence>
<dbReference type="InterPro" id="IPR012872">
    <property type="entry name" value="DUF1670"/>
</dbReference>
<accession>A0A971M3I1</accession>
<sequence>MINNASSEKWNRLEHKNLDQQFMNEISQGLNCSPFEARAVLNTVWQVFGDYFDTIPTIKPGQMRLQVLSIDAEPGCAVSESKQIMVTITVYDEKEYLNIRQKEGLIALRRHRIQRVCREAFEQGGLLTIEDLAYRIFNCGETTICRDLAYFRRKDIFVPLRSTVKDIGRTLSHRVLIIKLWAQGKRYAEISERTSHSLYKVRKYVNIFKEIANLARIGYDGERIASALRISPLLVKSYLELLRTLDIVDHRKRQLQGFVTKEEVFHDRKSVSC</sequence>
<dbReference type="EMBL" id="JAAYEE010000126">
    <property type="protein sequence ID" value="NLW35353.1"/>
    <property type="molecule type" value="Genomic_DNA"/>
</dbReference>